<comment type="similarity">
    <text evidence="2">Belongs to the TIM16/PAM16 family.</text>
</comment>
<evidence type="ECO:0000256" key="6">
    <source>
        <dbReference type="ARBA" id="ARBA00022792"/>
    </source>
</evidence>
<dbReference type="OrthoDB" id="10262892at2759"/>
<evidence type="ECO:0000256" key="11">
    <source>
        <dbReference type="ARBA" id="ARBA00025080"/>
    </source>
</evidence>
<gene>
    <name evidence="15" type="ORF">WICMUC_001564</name>
</gene>
<evidence type="ECO:0000256" key="13">
    <source>
        <dbReference type="ARBA" id="ARBA00031407"/>
    </source>
</evidence>
<evidence type="ECO:0000256" key="4">
    <source>
        <dbReference type="ARBA" id="ARBA00020721"/>
    </source>
</evidence>
<evidence type="ECO:0000256" key="8">
    <source>
        <dbReference type="ARBA" id="ARBA00023010"/>
    </source>
</evidence>
<evidence type="ECO:0000256" key="1">
    <source>
        <dbReference type="ARBA" id="ARBA00004637"/>
    </source>
</evidence>
<feature type="region of interest" description="Disordered" evidence="14">
    <location>
        <begin position="109"/>
        <end position="129"/>
    </location>
</feature>
<comment type="subcellular location">
    <subcellularLocation>
        <location evidence="1">Mitochondrion inner membrane</location>
        <topology evidence="1">Peripheral membrane protein</topology>
    </subcellularLocation>
</comment>
<keyword evidence="5" id="KW-0813">Transport</keyword>
<accession>A0A9P8TGT5</accession>
<evidence type="ECO:0000256" key="2">
    <source>
        <dbReference type="ARBA" id="ARBA00008817"/>
    </source>
</evidence>
<reference evidence="15" key="2">
    <citation type="submission" date="2021-01" db="EMBL/GenBank/DDBJ databases">
        <authorList>
            <person name="Schikora-Tamarit M.A."/>
        </authorList>
    </citation>
    <scope>NUCLEOTIDE SEQUENCE</scope>
    <source>
        <strain evidence="15">CBS6341</strain>
    </source>
</reference>
<keyword evidence="16" id="KW-1185">Reference proteome</keyword>
<reference evidence="15" key="1">
    <citation type="journal article" date="2021" name="Open Biol.">
        <title>Shared evolutionary footprints suggest mitochondrial oxidative damage underlies multiple complex I losses in fungi.</title>
        <authorList>
            <person name="Schikora-Tamarit M.A."/>
            <person name="Marcet-Houben M."/>
            <person name="Nosek J."/>
            <person name="Gabaldon T."/>
        </authorList>
    </citation>
    <scope>NUCLEOTIDE SEQUENCE</scope>
    <source>
        <strain evidence="15">CBS6341</strain>
    </source>
</reference>
<name>A0A9P8TGT5_9ASCO</name>
<evidence type="ECO:0000256" key="5">
    <source>
        <dbReference type="ARBA" id="ARBA00022448"/>
    </source>
</evidence>
<dbReference type="GO" id="GO:0005744">
    <property type="term" value="C:TIM23 mitochondrial import inner membrane translocase complex"/>
    <property type="evidence" value="ECO:0007669"/>
    <property type="project" value="InterPro"/>
</dbReference>
<evidence type="ECO:0000256" key="12">
    <source>
        <dbReference type="ARBA" id="ARBA00030422"/>
    </source>
</evidence>
<dbReference type="Gene3D" id="1.10.287.110">
    <property type="entry name" value="DnaJ domain"/>
    <property type="match status" value="1"/>
</dbReference>
<keyword evidence="6" id="KW-0999">Mitochondrion inner membrane</keyword>
<dbReference type="EMBL" id="JAEUBF010000448">
    <property type="protein sequence ID" value="KAH3678331.1"/>
    <property type="molecule type" value="Genomic_DNA"/>
</dbReference>
<protein>
    <recommendedName>
        <fullName evidence="4">Mitochondrial import inner membrane translocase subunit TIM16</fullName>
    </recommendedName>
    <alternativeName>
        <fullName evidence="3">Mitochondrial import inner membrane translocase subunit tim16</fullName>
    </alternativeName>
    <alternativeName>
        <fullName evidence="12 13">Presequence translocated-associated motor subunit PAM16</fullName>
    </alternativeName>
</protein>
<comment type="function">
    <text evidence="11">Essential component of the PAM complex, a complex required for the translocation of transit peptide-containing proteins from the inner membrane into the mitochondrial matrix in an ATP-dependent manner. In the complex, it is required to regulate activity of mtHSP70 (SSC1) via its interaction with PAM18/TIM14. May act by positioning PAM18/TIM14 in juxtaposition to mtHSP70 at the translocon to maximize ATPase stimulation.</text>
</comment>
<dbReference type="Proteomes" id="UP000769528">
    <property type="component" value="Unassembled WGS sequence"/>
</dbReference>
<keyword evidence="9" id="KW-0496">Mitochondrion</keyword>
<dbReference type="GO" id="GO:0030150">
    <property type="term" value="P:protein import into mitochondrial matrix"/>
    <property type="evidence" value="ECO:0007669"/>
    <property type="project" value="InterPro"/>
</dbReference>
<dbReference type="PANTHER" id="PTHR12388">
    <property type="entry name" value="MITOCHONDRIA ASSOCIATED GRANULOCYTE MACROPHAGE CSF SIGNALING MOLECULE"/>
    <property type="match status" value="1"/>
</dbReference>
<comment type="caution">
    <text evidence="15">The sequence shown here is derived from an EMBL/GenBank/DDBJ whole genome shotgun (WGS) entry which is preliminary data.</text>
</comment>
<evidence type="ECO:0000256" key="14">
    <source>
        <dbReference type="SAM" id="MobiDB-lite"/>
    </source>
</evidence>
<proteinExistence type="inferred from homology"/>
<dbReference type="Pfam" id="PF03656">
    <property type="entry name" value="Pam16"/>
    <property type="match status" value="1"/>
</dbReference>
<keyword evidence="10" id="KW-0472">Membrane</keyword>
<organism evidence="15 16">
    <name type="scientific">Wickerhamomyces mucosus</name>
    <dbReference type="NCBI Taxonomy" id="1378264"/>
    <lineage>
        <taxon>Eukaryota</taxon>
        <taxon>Fungi</taxon>
        <taxon>Dikarya</taxon>
        <taxon>Ascomycota</taxon>
        <taxon>Saccharomycotina</taxon>
        <taxon>Saccharomycetes</taxon>
        <taxon>Phaffomycetales</taxon>
        <taxon>Wickerhamomycetaceae</taxon>
        <taxon>Wickerhamomyces</taxon>
    </lineage>
</organism>
<sequence>MAHRLLVQVIFTGAQVFGRAFTEAYRQAATQTAKQSATTANKARDIGIGLDESAKILDIDLKNVTLDKIDERYNYLFEINSKEKANSFYVQSKVYWAAERLKAELKAREAERAAKEDKTSDFKEGDVKP</sequence>
<evidence type="ECO:0000256" key="9">
    <source>
        <dbReference type="ARBA" id="ARBA00023128"/>
    </source>
</evidence>
<dbReference type="AlphaFoldDB" id="A0A9P8TGT5"/>
<evidence type="ECO:0000256" key="10">
    <source>
        <dbReference type="ARBA" id="ARBA00023136"/>
    </source>
</evidence>
<keyword evidence="8" id="KW-0811">Translocation</keyword>
<dbReference type="InterPro" id="IPR005341">
    <property type="entry name" value="Tim16"/>
</dbReference>
<evidence type="ECO:0000313" key="15">
    <source>
        <dbReference type="EMBL" id="KAH3678331.1"/>
    </source>
</evidence>
<evidence type="ECO:0000313" key="16">
    <source>
        <dbReference type="Proteomes" id="UP000769528"/>
    </source>
</evidence>
<dbReference type="PANTHER" id="PTHR12388:SF0">
    <property type="entry name" value="MITOCHONDRIAL IMPORT INNER MEMBRANE TRANSLOCASE SUBUNIT TIM16"/>
    <property type="match status" value="1"/>
</dbReference>
<evidence type="ECO:0000256" key="3">
    <source>
        <dbReference type="ARBA" id="ARBA00013571"/>
    </source>
</evidence>
<keyword evidence="7" id="KW-0653">Protein transport</keyword>
<evidence type="ECO:0000256" key="7">
    <source>
        <dbReference type="ARBA" id="ARBA00022927"/>
    </source>
</evidence>
<dbReference type="InterPro" id="IPR036869">
    <property type="entry name" value="J_dom_sf"/>
</dbReference>